<dbReference type="AlphaFoldDB" id="A0A5B9PAW6"/>
<dbReference type="EMBL" id="CP042912">
    <property type="protein sequence ID" value="QEG21666.1"/>
    <property type="molecule type" value="Genomic_DNA"/>
</dbReference>
<dbReference type="InterPro" id="IPR007131">
    <property type="entry name" value="SHD1"/>
</dbReference>
<dbReference type="GO" id="GO:0030674">
    <property type="term" value="F:protein-macromolecule adaptor activity"/>
    <property type="evidence" value="ECO:0007669"/>
    <property type="project" value="InterPro"/>
</dbReference>
<dbReference type="Gene3D" id="2.130.10.10">
    <property type="entry name" value="YVTN repeat-like/Quinoprotein amine dehydrogenase"/>
    <property type="match status" value="1"/>
</dbReference>
<evidence type="ECO:0000313" key="2">
    <source>
        <dbReference type="EMBL" id="QEG21666.1"/>
    </source>
</evidence>
<dbReference type="GO" id="GO:0008092">
    <property type="term" value="F:cytoskeletal protein binding"/>
    <property type="evidence" value="ECO:0007669"/>
    <property type="project" value="InterPro"/>
</dbReference>
<dbReference type="InterPro" id="IPR011044">
    <property type="entry name" value="Quino_amine_DH_bsu"/>
</dbReference>
<proteinExistence type="predicted"/>
<name>A0A5B9PAW6_9BACT</name>
<dbReference type="GO" id="GO:0043130">
    <property type="term" value="F:ubiquitin binding"/>
    <property type="evidence" value="ECO:0007669"/>
    <property type="project" value="InterPro"/>
</dbReference>
<dbReference type="SUPFAM" id="SSF50969">
    <property type="entry name" value="YVTN repeat-like/Quinoprotein amine dehydrogenase"/>
    <property type="match status" value="1"/>
</dbReference>
<dbReference type="GO" id="GO:0042802">
    <property type="term" value="F:identical protein binding"/>
    <property type="evidence" value="ECO:0007669"/>
    <property type="project" value="InterPro"/>
</dbReference>
<keyword evidence="3" id="KW-1185">Reference proteome</keyword>
<evidence type="ECO:0000259" key="1">
    <source>
        <dbReference type="Pfam" id="PF03983"/>
    </source>
</evidence>
<protein>
    <recommendedName>
        <fullName evidence="1">SLA1 homology domain-containing protein</fullName>
    </recommendedName>
</protein>
<feature type="domain" description="SLA1 homology" evidence="1">
    <location>
        <begin position="288"/>
        <end position="342"/>
    </location>
</feature>
<dbReference type="RefSeq" id="WP_162273964.1">
    <property type="nucleotide sequence ID" value="NZ_CP042912.1"/>
</dbReference>
<dbReference type="Gene3D" id="2.30.30.700">
    <property type="entry name" value="SLA1 homology domain 1"/>
    <property type="match status" value="2"/>
</dbReference>
<organism evidence="2 3">
    <name type="scientific">Mariniblastus fucicola</name>
    <dbReference type="NCBI Taxonomy" id="980251"/>
    <lineage>
        <taxon>Bacteria</taxon>
        <taxon>Pseudomonadati</taxon>
        <taxon>Planctomycetota</taxon>
        <taxon>Planctomycetia</taxon>
        <taxon>Pirellulales</taxon>
        <taxon>Pirellulaceae</taxon>
        <taxon>Mariniblastus</taxon>
    </lineage>
</organism>
<reference evidence="2 3" key="1">
    <citation type="submission" date="2019-08" db="EMBL/GenBank/DDBJ databases">
        <title>Deep-cultivation of Planctomycetes and their phenomic and genomic characterization uncovers novel biology.</title>
        <authorList>
            <person name="Wiegand S."/>
            <person name="Jogler M."/>
            <person name="Boedeker C."/>
            <person name="Pinto D."/>
            <person name="Vollmers J."/>
            <person name="Rivas-Marin E."/>
            <person name="Kohn T."/>
            <person name="Peeters S.H."/>
            <person name="Heuer A."/>
            <person name="Rast P."/>
            <person name="Oberbeckmann S."/>
            <person name="Bunk B."/>
            <person name="Jeske O."/>
            <person name="Meyerdierks A."/>
            <person name="Storesund J.E."/>
            <person name="Kallscheuer N."/>
            <person name="Luecker S."/>
            <person name="Lage O.M."/>
            <person name="Pohl T."/>
            <person name="Merkel B.J."/>
            <person name="Hornburger P."/>
            <person name="Mueller R.-W."/>
            <person name="Bruemmer F."/>
            <person name="Labrenz M."/>
            <person name="Spormann A.M."/>
            <person name="Op den Camp H."/>
            <person name="Overmann J."/>
            <person name="Amann R."/>
            <person name="Jetten M.S.M."/>
            <person name="Mascher T."/>
            <person name="Medema M.H."/>
            <person name="Devos D.P."/>
            <person name="Kaster A.-K."/>
            <person name="Ovreas L."/>
            <person name="Rohde M."/>
            <person name="Galperin M.Y."/>
            <person name="Jogler C."/>
        </authorList>
    </citation>
    <scope>NUCLEOTIDE SEQUENCE [LARGE SCALE GENOMIC DNA]</scope>
    <source>
        <strain evidence="2 3">FC18</strain>
    </source>
</reference>
<feature type="domain" description="SLA1 homology" evidence="1">
    <location>
        <begin position="119"/>
        <end position="174"/>
    </location>
</feature>
<dbReference type="Proteomes" id="UP000322214">
    <property type="component" value="Chromosome"/>
</dbReference>
<accession>A0A5B9PAW6</accession>
<dbReference type="InterPro" id="IPR015943">
    <property type="entry name" value="WD40/YVTN_repeat-like_dom_sf"/>
</dbReference>
<dbReference type="KEGG" id="mff:MFFC18_15240"/>
<gene>
    <name evidence="2" type="ORF">MFFC18_15240</name>
</gene>
<dbReference type="Pfam" id="PF03983">
    <property type="entry name" value="SHD1"/>
    <property type="match status" value="2"/>
</dbReference>
<dbReference type="STRING" id="980251.GCA_001642875_02544"/>
<evidence type="ECO:0000313" key="3">
    <source>
        <dbReference type="Proteomes" id="UP000322214"/>
    </source>
</evidence>
<sequence length="929" mass="103739">MKPVFLSKELSPPNRLRLIALLTLVSLFTCVFPAELSAQRRRTQKASKTPKTQIGDIIYFEDGIRYADGIHGLIVNMNRSSKIDLEIVNDEGEIEAIWVLAMGNFSWELVHRYESEKKMTVRTWKSEDGKFEIRAKMVRVESKKIRLEKEDGKSIAVPIDRLSQKDQDYIAKNSDGSETVNENPFDVADTEEFPEDVVMLMERRRDLVDRDIRHQRLAKLSPEMAIGDILQYESRRNGSTYGIVTKLGFFSVVESINEHGELEDDRGFSKGGRWTYFDRQFIAVPMLARTWKSANGKFNLTATLVEVDGDEVVLKKEDGSTMKIALSKLSDSDQTYAARAKKRINVNNDEQLVAERESYSDDLLVLLKRRAEVLKDASLNFEIARDTSRMKSIRLRTGPIKQSGSGESVGLANDSFSLRFPLRAPQNARVENVSYAKASGLLALTAASSFRGKPTLAIVDVESREVITNENGDDIGHEGEVIAISPSGKTLLISSKVVFDRQVELWRFEDGELSKHGTVSFDSFQAPQAHLISDTRGVILSTSGNMTFFDITDRIKPTHQLSVGRFGGRRGFQIAGGDQNCIYILDADTTKLYAVDVETKTCLGGVNFNPKERSSIFSFAQVNPDGKSVVYMEQSRMSVYSLATGKVVSEKDFDGSIVPISSGSNSQFQYLGDDLILTSSGAIFDLDRGLEIGNVDGGFRSSAKYFADGSRLIAEANQHGGGGSFGNEIGGRRGSRQERVSAINSMREDDEYETIQTEVRVERLPIDKINDFVANFKQDDIVTFGKGDSVEVVVRIDGTKKLSDELADYIEDIMAGDDIDIARKSDFVLELTYTVGKREQKTFNVIGFGPRRTRKASLIPKRCAAVLKYRGETVWSQVRSASLNVGSEEALDNNIKLSKELSAEALFDFNYPTSIRKVLPSRKGKFRWE</sequence>